<evidence type="ECO:0000256" key="1">
    <source>
        <dbReference type="SAM" id="Phobius"/>
    </source>
</evidence>
<keyword evidence="1" id="KW-0812">Transmembrane</keyword>
<sequence>MNQNFQAIVQNTREDNTSNDQTFLLGGVLIVFNLFVMLFVGLYWMNPVMHEFISGRPLL</sequence>
<comment type="caution">
    <text evidence="2">The sequence shown here is derived from an EMBL/GenBank/DDBJ whole genome shotgun (WGS) entry which is preliminary data.</text>
</comment>
<proteinExistence type="predicted"/>
<protein>
    <submittedName>
        <fullName evidence="2">Uncharacterized protein</fullName>
    </submittedName>
</protein>
<evidence type="ECO:0000313" key="2">
    <source>
        <dbReference type="EMBL" id="KGG20093.1"/>
    </source>
</evidence>
<keyword evidence="1" id="KW-1133">Transmembrane helix</keyword>
<organism evidence="2 3">
    <name type="scientific">Prochlorococcus marinus str. PAC1</name>
    <dbReference type="NCBI Taxonomy" id="59924"/>
    <lineage>
        <taxon>Bacteria</taxon>
        <taxon>Bacillati</taxon>
        <taxon>Cyanobacteriota</taxon>
        <taxon>Cyanophyceae</taxon>
        <taxon>Synechococcales</taxon>
        <taxon>Prochlorococcaceae</taxon>
        <taxon>Prochlorococcus</taxon>
    </lineage>
</organism>
<name>A0A0A2C1C3_PROMR</name>
<evidence type="ECO:0000313" key="3">
    <source>
        <dbReference type="Proteomes" id="UP000030392"/>
    </source>
</evidence>
<dbReference type="AlphaFoldDB" id="A0A0A2C1C3"/>
<accession>A0A0A2C1C3</accession>
<reference evidence="3" key="1">
    <citation type="journal article" date="2014" name="Sci. Data">
        <title>Genomes of diverse isolates of the marine cyanobacterium Prochlorococcus.</title>
        <authorList>
            <person name="Biller S."/>
            <person name="Berube P."/>
            <person name="Thompson J."/>
            <person name="Kelly L."/>
            <person name="Roggensack S."/>
            <person name="Awad L."/>
            <person name="Roache-Johnson K."/>
            <person name="Ding H."/>
            <person name="Giovannoni S.J."/>
            <person name="Moore L.R."/>
            <person name="Chisholm S.W."/>
        </authorList>
    </citation>
    <scope>NUCLEOTIDE SEQUENCE [LARGE SCALE GENOMIC DNA]</scope>
    <source>
        <strain evidence="3">PAC1</strain>
    </source>
</reference>
<keyword evidence="1" id="KW-0472">Membrane</keyword>
<gene>
    <name evidence="2" type="ORF">EV03_1557</name>
</gene>
<dbReference type="Proteomes" id="UP000030392">
    <property type="component" value="Unassembled WGS sequence"/>
</dbReference>
<dbReference type="RefSeq" id="WP_241434816.1">
    <property type="nucleotide sequence ID" value="NZ_CP138967.1"/>
</dbReference>
<dbReference type="EMBL" id="JNAX01000014">
    <property type="protein sequence ID" value="KGG20093.1"/>
    <property type="molecule type" value="Genomic_DNA"/>
</dbReference>
<feature type="transmembrane region" description="Helical" evidence="1">
    <location>
        <begin position="23"/>
        <end position="44"/>
    </location>
</feature>